<proteinExistence type="predicted"/>
<feature type="compositionally biased region" description="Polar residues" evidence="1">
    <location>
        <begin position="51"/>
        <end position="64"/>
    </location>
</feature>
<name>A0AAW1WJJ6_RUBAR</name>
<feature type="compositionally biased region" description="Polar residues" evidence="1">
    <location>
        <begin position="11"/>
        <end position="28"/>
    </location>
</feature>
<comment type="caution">
    <text evidence="2">The sequence shown here is derived from an EMBL/GenBank/DDBJ whole genome shotgun (WGS) entry which is preliminary data.</text>
</comment>
<dbReference type="PANTHER" id="PTHR48460">
    <property type="entry name" value="RWP-RK DOMAIN-CONTAINING PROTEIN"/>
    <property type="match status" value="1"/>
</dbReference>
<evidence type="ECO:0000313" key="3">
    <source>
        <dbReference type="Proteomes" id="UP001457282"/>
    </source>
</evidence>
<feature type="region of interest" description="Disordered" evidence="1">
    <location>
        <begin position="1"/>
        <end position="28"/>
    </location>
</feature>
<feature type="compositionally biased region" description="Basic and acidic residues" evidence="1">
    <location>
        <begin position="65"/>
        <end position="91"/>
    </location>
</feature>
<dbReference type="PANTHER" id="PTHR48460:SF1">
    <property type="entry name" value="RWP-RK DOMAIN-CONTAINING PROTEIN"/>
    <property type="match status" value="1"/>
</dbReference>
<accession>A0AAW1WJJ6</accession>
<dbReference type="Proteomes" id="UP001457282">
    <property type="component" value="Unassembled WGS sequence"/>
</dbReference>
<feature type="region of interest" description="Disordered" evidence="1">
    <location>
        <begin position="46"/>
        <end position="91"/>
    </location>
</feature>
<dbReference type="AlphaFoldDB" id="A0AAW1WJJ6"/>
<dbReference type="EMBL" id="JBEDUW010000006">
    <property type="protein sequence ID" value="KAK9924109.1"/>
    <property type="molecule type" value="Genomic_DNA"/>
</dbReference>
<gene>
    <name evidence="2" type="ORF">M0R45_032496</name>
</gene>
<keyword evidence="3" id="KW-1185">Reference proteome</keyword>
<evidence type="ECO:0000313" key="2">
    <source>
        <dbReference type="EMBL" id="KAK9924109.1"/>
    </source>
</evidence>
<evidence type="ECO:0000256" key="1">
    <source>
        <dbReference type="SAM" id="MobiDB-lite"/>
    </source>
</evidence>
<organism evidence="2 3">
    <name type="scientific">Rubus argutus</name>
    <name type="common">Southern blackberry</name>
    <dbReference type="NCBI Taxonomy" id="59490"/>
    <lineage>
        <taxon>Eukaryota</taxon>
        <taxon>Viridiplantae</taxon>
        <taxon>Streptophyta</taxon>
        <taxon>Embryophyta</taxon>
        <taxon>Tracheophyta</taxon>
        <taxon>Spermatophyta</taxon>
        <taxon>Magnoliopsida</taxon>
        <taxon>eudicotyledons</taxon>
        <taxon>Gunneridae</taxon>
        <taxon>Pentapetalae</taxon>
        <taxon>rosids</taxon>
        <taxon>fabids</taxon>
        <taxon>Rosales</taxon>
        <taxon>Rosaceae</taxon>
        <taxon>Rosoideae</taxon>
        <taxon>Rosoideae incertae sedis</taxon>
        <taxon>Rubus</taxon>
    </lineage>
</organism>
<protein>
    <submittedName>
        <fullName evidence="2">Uncharacterized protein</fullName>
    </submittedName>
</protein>
<sequence length="183" mass="20134">MSKPQVVMASHNLQQQGSKNVQSGRPQNCITLSSTKGTTLEEFKYGFPSEGLSTTSNRWWASNSPDRDEGVRGDADKTDEDNKLQSDKLADDSASLITVNKEKCESGKEENIDPQGTDLLVSVRKRAVEEGKKALKLGVFRGYGAKKLGKRERTLLLRIFKSSMPKDWIPDSSSIGGVDCSYS</sequence>
<reference evidence="2 3" key="1">
    <citation type="journal article" date="2023" name="G3 (Bethesda)">
        <title>A chromosome-length genome assembly and annotation of blackberry (Rubus argutus, cv. 'Hillquist').</title>
        <authorList>
            <person name="Bruna T."/>
            <person name="Aryal R."/>
            <person name="Dudchenko O."/>
            <person name="Sargent D.J."/>
            <person name="Mead D."/>
            <person name="Buti M."/>
            <person name="Cavallini A."/>
            <person name="Hytonen T."/>
            <person name="Andres J."/>
            <person name="Pham M."/>
            <person name="Weisz D."/>
            <person name="Mascagni F."/>
            <person name="Usai G."/>
            <person name="Natali L."/>
            <person name="Bassil N."/>
            <person name="Fernandez G.E."/>
            <person name="Lomsadze A."/>
            <person name="Armour M."/>
            <person name="Olukolu B."/>
            <person name="Poorten T."/>
            <person name="Britton C."/>
            <person name="Davik J."/>
            <person name="Ashrafi H."/>
            <person name="Aiden E.L."/>
            <person name="Borodovsky M."/>
            <person name="Worthington M."/>
        </authorList>
    </citation>
    <scope>NUCLEOTIDE SEQUENCE [LARGE SCALE GENOMIC DNA]</scope>
    <source>
        <strain evidence="2">PI 553951</strain>
    </source>
</reference>